<dbReference type="EMBL" id="JYIX01000032">
    <property type="protein sequence ID" value="KJL33700.1"/>
    <property type="molecule type" value="Genomic_DNA"/>
</dbReference>
<dbReference type="STRING" id="582680.RS86_01497"/>
<dbReference type="AlphaFoldDB" id="A0A0F0LN78"/>
<protein>
    <submittedName>
        <fullName evidence="2">Uncharacterized protein</fullName>
    </submittedName>
</protein>
<comment type="caution">
    <text evidence="2">The sequence shown here is derived from an EMBL/GenBank/DDBJ whole genome shotgun (WGS) entry which is preliminary data.</text>
</comment>
<dbReference type="Proteomes" id="UP000033740">
    <property type="component" value="Unassembled WGS sequence"/>
</dbReference>
<feature type="transmembrane region" description="Helical" evidence="1">
    <location>
        <begin position="12"/>
        <end position="30"/>
    </location>
</feature>
<evidence type="ECO:0000256" key="1">
    <source>
        <dbReference type="SAM" id="Phobius"/>
    </source>
</evidence>
<gene>
    <name evidence="2" type="ORF">RS86_01497</name>
</gene>
<evidence type="ECO:0000313" key="2">
    <source>
        <dbReference type="EMBL" id="KJL33700.1"/>
    </source>
</evidence>
<feature type="transmembrane region" description="Helical" evidence="1">
    <location>
        <begin position="118"/>
        <end position="136"/>
    </location>
</feature>
<proteinExistence type="predicted"/>
<organism evidence="2 3">
    <name type="scientific">Microbacterium azadirachtae</name>
    <dbReference type="NCBI Taxonomy" id="582680"/>
    <lineage>
        <taxon>Bacteria</taxon>
        <taxon>Bacillati</taxon>
        <taxon>Actinomycetota</taxon>
        <taxon>Actinomycetes</taxon>
        <taxon>Micrococcales</taxon>
        <taxon>Microbacteriaceae</taxon>
        <taxon>Microbacterium</taxon>
    </lineage>
</organism>
<accession>A0A0F0LN78</accession>
<dbReference type="RefSeq" id="WP_052680138.1">
    <property type="nucleotide sequence ID" value="NZ_JYIX01000032.1"/>
</dbReference>
<reference evidence="2 3" key="1">
    <citation type="submission" date="2015-02" db="EMBL/GenBank/DDBJ databases">
        <title>Draft genome sequences of ten Microbacterium spp. with emphasis on heavy metal contaminated environments.</title>
        <authorList>
            <person name="Corretto E."/>
        </authorList>
    </citation>
    <scope>NUCLEOTIDE SEQUENCE [LARGE SCALE GENOMIC DNA]</scope>
    <source>
        <strain evidence="2 3">ARN176</strain>
    </source>
</reference>
<sequence>MFASRKPAVIRGFAAATLSIFIALAGHITGGGEMPGPLGLLVPWLLSLMVCVLLAGRKLSLIRLGLSVGASQLLFHTLFVLGTITPSKTPRPHVHGMPQALPEASGVLPEVVAADGSMWVGHAVAAAVTIAALHWGERLVLAIRDLAAQAVRWLHRRAVAVVVAPSPETKPALWGAFDIVRPADAPHLATLRGRAPPVLSAI</sequence>
<evidence type="ECO:0000313" key="3">
    <source>
        <dbReference type="Proteomes" id="UP000033740"/>
    </source>
</evidence>
<keyword evidence="1" id="KW-1133">Transmembrane helix</keyword>
<feature type="transmembrane region" description="Helical" evidence="1">
    <location>
        <begin position="36"/>
        <end position="55"/>
    </location>
</feature>
<keyword evidence="3" id="KW-1185">Reference proteome</keyword>
<name>A0A0F0LN78_9MICO</name>
<keyword evidence="1" id="KW-0812">Transmembrane</keyword>
<feature type="transmembrane region" description="Helical" evidence="1">
    <location>
        <begin position="62"/>
        <end position="84"/>
    </location>
</feature>
<keyword evidence="1" id="KW-0472">Membrane</keyword>
<dbReference type="PATRIC" id="fig|582680.6.peg.1536"/>